<evidence type="ECO:0000313" key="2">
    <source>
        <dbReference type="EMBL" id="GFB29282.1"/>
    </source>
</evidence>
<reference evidence="2" key="1">
    <citation type="journal article" date="2019" name="Sci. Rep.">
        <title>Draft genome of Tanacetum cinerariifolium, the natural source of mosquito coil.</title>
        <authorList>
            <person name="Yamashiro T."/>
            <person name="Shiraishi A."/>
            <person name="Satake H."/>
            <person name="Nakayama K."/>
        </authorList>
    </citation>
    <scope>NUCLEOTIDE SEQUENCE</scope>
</reference>
<comment type="caution">
    <text evidence="2">The sequence shown here is derived from an EMBL/GenBank/DDBJ whole genome shotgun (WGS) entry which is preliminary data.</text>
</comment>
<sequence length="126" mass="14172">MLIKFSSKLKSNYLPFAKPNSTDLSFVKHLSQSLLSSPPALQLFRGPPLTSNLAAKNHVYVHFNSSNGLYVYEHYVMSMIIPDDSPGAVRRLPGPWMVLPTKKNRLEGDPRPEPRDPPFDGQVRIV</sequence>
<organism evidence="2">
    <name type="scientific">Tanacetum cinerariifolium</name>
    <name type="common">Dalmatian daisy</name>
    <name type="synonym">Chrysanthemum cinerariifolium</name>
    <dbReference type="NCBI Taxonomy" id="118510"/>
    <lineage>
        <taxon>Eukaryota</taxon>
        <taxon>Viridiplantae</taxon>
        <taxon>Streptophyta</taxon>
        <taxon>Embryophyta</taxon>
        <taxon>Tracheophyta</taxon>
        <taxon>Spermatophyta</taxon>
        <taxon>Magnoliopsida</taxon>
        <taxon>eudicotyledons</taxon>
        <taxon>Gunneridae</taxon>
        <taxon>Pentapetalae</taxon>
        <taxon>asterids</taxon>
        <taxon>campanulids</taxon>
        <taxon>Asterales</taxon>
        <taxon>Asteraceae</taxon>
        <taxon>Asteroideae</taxon>
        <taxon>Anthemideae</taxon>
        <taxon>Anthemidinae</taxon>
        <taxon>Tanacetum</taxon>
    </lineage>
</organism>
<gene>
    <name evidence="2" type="ORF">Tci_701253</name>
</gene>
<dbReference type="EMBL" id="BKCJ010594840">
    <property type="protein sequence ID" value="GFB29282.1"/>
    <property type="molecule type" value="Genomic_DNA"/>
</dbReference>
<proteinExistence type="predicted"/>
<evidence type="ECO:0000256" key="1">
    <source>
        <dbReference type="SAM" id="MobiDB-lite"/>
    </source>
</evidence>
<name>A0A699LD93_TANCI</name>
<protein>
    <submittedName>
        <fullName evidence="2">Uncharacterized protein</fullName>
    </submittedName>
</protein>
<accession>A0A699LD93</accession>
<feature type="compositionally biased region" description="Basic and acidic residues" evidence="1">
    <location>
        <begin position="104"/>
        <end position="118"/>
    </location>
</feature>
<dbReference type="AlphaFoldDB" id="A0A699LD93"/>
<feature type="region of interest" description="Disordered" evidence="1">
    <location>
        <begin position="102"/>
        <end position="126"/>
    </location>
</feature>